<sequence length="804" mass="87239">MSDSPAPAAGAAPSLARATAELLPSAVMEYLQQHGFDKALQALHTELQQAGGEKEADGEAEPTANAKLEAVFRAPGAIPLETMVKRNIPQATTVSVSTMTDRITPDFIAQSKYIIEKLQARLEEQADAEEGRAPGMSQASFIDPSDRVEGYKRYRRWVSDGLDMWKFELDNVSFPLFAHTFLDLIDFGFTEAAQKFYKDNHEHHREFHPSELSYLAGINAPHQVLLDPYCQRLRSERYHLPMSRNSFALLVQWLSGSGLDEEWEAGLHSAPGRAKEAVRAIVHQRLDVKVSDSGMPVDKVSIASASGLLSGLLPPATTADEFNGSTQLKLGQPAMLDKLKEEVLRVVREEDEAINGAPDTPADSTINGHVNGTDANGDVEMADARSPAKEVKIEPDTDPDVVAPDPTETLPPQATFYKVTDVKREVEAVRDKRKMIRLGAPGEGSTDTMTTLPSIVAFTMFDGGENITSVEFSPDSSLIAAGSAESTVRLWSSRGEKLKGKSLDSYGNIVEDEGMAMRKLVGHSGPVYSVSFDPISGSGGPPHALLSSSQDGTIRLWGMDTYSNLAVYRGHGREPVWDVEWGPFGVYFASASRDRTARLWSSDRLTPLRMYTGHLGDVNCVKFHPNSMYLATGSSDNSCRLWDVQRGACLRLFLGHTDAVTTLAISPDGKMMASSGLDCSIYLWDLGSARPIKKMSGHTGPVASLSFSAESSVLVSGGLDCTVRCWDVKSAGGPRPRGYNDTFQSGNGSLPMGPAELDWEGMGQTADLLGTYTTKRTPIIKTHYTPRNLCMVAGSFVPPANKTA</sequence>
<feature type="domain" description="TFIID subunit TAF5 NTD2" evidence="10">
    <location>
        <begin position="144"/>
        <end position="255"/>
    </location>
</feature>
<dbReference type="PROSITE" id="PS50896">
    <property type="entry name" value="LISH"/>
    <property type="match status" value="1"/>
</dbReference>
<feature type="repeat" description="WD" evidence="8">
    <location>
        <begin position="653"/>
        <end position="694"/>
    </location>
</feature>
<dbReference type="GO" id="GO:0006367">
    <property type="term" value="P:transcription initiation at RNA polymerase II promoter"/>
    <property type="evidence" value="ECO:0007669"/>
    <property type="project" value="TreeGrafter"/>
</dbReference>
<dbReference type="InterPro" id="IPR020472">
    <property type="entry name" value="WD40_PAC1"/>
</dbReference>
<evidence type="ECO:0000256" key="6">
    <source>
        <dbReference type="ARBA" id="ARBA00023163"/>
    </source>
</evidence>
<evidence type="ECO:0000256" key="1">
    <source>
        <dbReference type="ARBA" id="ARBA00004123"/>
    </source>
</evidence>
<evidence type="ECO:0000256" key="9">
    <source>
        <dbReference type="SAM" id="MobiDB-lite"/>
    </source>
</evidence>
<dbReference type="AlphaFoldDB" id="A0AAD3U0B5"/>
<dbReference type="PANTHER" id="PTHR19879">
    <property type="entry name" value="TRANSCRIPTION INITIATION FACTOR TFIID"/>
    <property type="match status" value="1"/>
</dbReference>
<dbReference type="PROSITE" id="PS50294">
    <property type="entry name" value="WD_REPEATS_REGION"/>
    <property type="match status" value="5"/>
</dbReference>
<evidence type="ECO:0000256" key="7">
    <source>
        <dbReference type="ARBA" id="ARBA00023242"/>
    </source>
</evidence>
<dbReference type="SUPFAM" id="SSF50978">
    <property type="entry name" value="WD40 repeat-like"/>
    <property type="match status" value="1"/>
</dbReference>
<evidence type="ECO:0000256" key="4">
    <source>
        <dbReference type="ARBA" id="ARBA00022737"/>
    </source>
</evidence>
<dbReference type="InterPro" id="IPR015943">
    <property type="entry name" value="WD40/YVTN_repeat-like_dom_sf"/>
</dbReference>
<reference evidence="11" key="1">
    <citation type="journal article" date="2023" name="BMC Genomics">
        <title>Chromosome-level genome assemblies of Cutaneotrichosporon spp. (Trichosporonales, Basidiomycota) reveal imbalanced evolution between nucleotide sequences and chromosome synteny.</title>
        <authorList>
            <person name="Kobayashi Y."/>
            <person name="Kayamori A."/>
            <person name="Aoki K."/>
            <person name="Shiwa Y."/>
            <person name="Matsutani M."/>
            <person name="Fujita N."/>
            <person name="Sugita T."/>
            <person name="Iwasaki W."/>
            <person name="Tanaka N."/>
            <person name="Takashima M."/>
        </authorList>
    </citation>
    <scope>NUCLEOTIDE SEQUENCE</scope>
    <source>
        <strain evidence="11">HIS016</strain>
    </source>
</reference>
<evidence type="ECO:0000259" key="10">
    <source>
        <dbReference type="Pfam" id="PF04494"/>
    </source>
</evidence>
<keyword evidence="4" id="KW-0677">Repeat</keyword>
<keyword evidence="12" id="KW-1185">Reference proteome</keyword>
<dbReference type="InterPro" id="IPR037264">
    <property type="entry name" value="TFIID_NTD2_sf"/>
</dbReference>
<keyword evidence="3 8" id="KW-0853">WD repeat</keyword>
<accession>A0AAD3U0B5</accession>
<feature type="repeat" description="WD" evidence="8">
    <location>
        <begin position="576"/>
        <end position="601"/>
    </location>
</feature>
<reference evidence="11" key="2">
    <citation type="submission" date="2023-06" db="EMBL/GenBank/DDBJ databases">
        <authorList>
            <person name="Kobayashi Y."/>
            <person name="Kayamori A."/>
            <person name="Aoki K."/>
            <person name="Shiwa Y."/>
            <person name="Fujita N."/>
            <person name="Sugita T."/>
            <person name="Iwasaki W."/>
            <person name="Tanaka N."/>
            <person name="Takashima M."/>
        </authorList>
    </citation>
    <scope>NUCLEOTIDE SEQUENCE</scope>
    <source>
        <strain evidence="11">HIS016</strain>
    </source>
</reference>
<dbReference type="SMART" id="SM00320">
    <property type="entry name" value="WD40"/>
    <property type="match status" value="6"/>
</dbReference>
<dbReference type="GO" id="GO:0005669">
    <property type="term" value="C:transcription factor TFIID complex"/>
    <property type="evidence" value="ECO:0007669"/>
    <property type="project" value="TreeGrafter"/>
</dbReference>
<evidence type="ECO:0000256" key="2">
    <source>
        <dbReference type="ARBA" id="ARBA00009435"/>
    </source>
</evidence>
<evidence type="ECO:0000256" key="5">
    <source>
        <dbReference type="ARBA" id="ARBA00023015"/>
    </source>
</evidence>
<dbReference type="InterPro" id="IPR036322">
    <property type="entry name" value="WD40_repeat_dom_sf"/>
</dbReference>
<comment type="similarity">
    <text evidence="2">Belongs to the WD repeat TAF5 family.</text>
</comment>
<evidence type="ECO:0000256" key="3">
    <source>
        <dbReference type="ARBA" id="ARBA00022574"/>
    </source>
</evidence>
<comment type="subcellular location">
    <subcellularLocation>
        <location evidence="1">Nucleus</location>
    </subcellularLocation>
</comment>
<proteinExistence type="inferred from homology"/>
<dbReference type="Gene3D" id="2.130.10.10">
    <property type="entry name" value="YVTN repeat-like/Quinoprotein amine dehydrogenase"/>
    <property type="match status" value="2"/>
</dbReference>
<dbReference type="Pfam" id="PF04494">
    <property type="entry name" value="TFIID_NTD2"/>
    <property type="match status" value="1"/>
</dbReference>
<feature type="repeat" description="WD" evidence="8">
    <location>
        <begin position="467"/>
        <end position="492"/>
    </location>
</feature>
<feature type="repeat" description="WD" evidence="8">
    <location>
        <begin position="520"/>
        <end position="567"/>
    </location>
</feature>
<comment type="caution">
    <text evidence="11">The sequence shown here is derived from an EMBL/GenBank/DDBJ whole genome shotgun (WGS) entry which is preliminary data.</text>
</comment>
<dbReference type="Pfam" id="PF00400">
    <property type="entry name" value="WD40"/>
    <property type="match status" value="6"/>
</dbReference>
<dbReference type="SUPFAM" id="SSF160897">
    <property type="entry name" value="Taf5 N-terminal domain-like"/>
    <property type="match status" value="1"/>
</dbReference>
<evidence type="ECO:0000313" key="12">
    <source>
        <dbReference type="Proteomes" id="UP001222932"/>
    </source>
</evidence>
<gene>
    <name evidence="11" type="primary">TAF5</name>
    <name evidence="11" type="ORF">CspeluHIS016_0901130</name>
</gene>
<dbReference type="PROSITE" id="PS50082">
    <property type="entry name" value="WD_REPEATS_2"/>
    <property type="match status" value="6"/>
</dbReference>
<dbReference type="PRINTS" id="PR00320">
    <property type="entry name" value="GPROTEINBRPT"/>
</dbReference>
<dbReference type="EMBL" id="BTCM01000009">
    <property type="protein sequence ID" value="GMK59896.1"/>
    <property type="molecule type" value="Genomic_DNA"/>
</dbReference>
<evidence type="ECO:0000256" key="8">
    <source>
        <dbReference type="PROSITE-ProRule" id="PRU00221"/>
    </source>
</evidence>
<evidence type="ECO:0000313" key="11">
    <source>
        <dbReference type="EMBL" id="GMK59896.1"/>
    </source>
</evidence>
<feature type="repeat" description="WD" evidence="8">
    <location>
        <begin position="695"/>
        <end position="730"/>
    </location>
</feature>
<organism evidence="11 12">
    <name type="scientific">Cutaneotrichosporon spelunceum</name>
    <dbReference type="NCBI Taxonomy" id="1672016"/>
    <lineage>
        <taxon>Eukaryota</taxon>
        <taxon>Fungi</taxon>
        <taxon>Dikarya</taxon>
        <taxon>Basidiomycota</taxon>
        <taxon>Agaricomycotina</taxon>
        <taxon>Tremellomycetes</taxon>
        <taxon>Trichosporonales</taxon>
        <taxon>Trichosporonaceae</taxon>
        <taxon>Cutaneotrichosporon</taxon>
    </lineage>
</organism>
<dbReference type="CDD" id="cd08044">
    <property type="entry name" value="TAF5_NTD2"/>
    <property type="match status" value="1"/>
</dbReference>
<dbReference type="InterPro" id="IPR001680">
    <property type="entry name" value="WD40_rpt"/>
</dbReference>
<dbReference type="GO" id="GO:0016251">
    <property type="term" value="F:RNA polymerase II general transcription initiation factor activity"/>
    <property type="evidence" value="ECO:0007669"/>
    <property type="project" value="TreeGrafter"/>
</dbReference>
<protein>
    <recommendedName>
        <fullName evidence="10">TFIID subunit TAF5 NTD2 domain-containing protein</fullName>
    </recommendedName>
</protein>
<feature type="repeat" description="WD" evidence="8">
    <location>
        <begin position="611"/>
        <end position="652"/>
    </location>
</feature>
<keyword evidence="6" id="KW-0804">Transcription</keyword>
<dbReference type="PROSITE" id="PS00678">
    <property type="entry name" value="WD_REPEATS_1"/>
    <property type="match status" value="2"/>
</dbReference>
<dbReference type="CDD" id="cd00200">
    <property type="entry name" value="WD40"/>
    <property type="match status" value="1"/>
</dbReference>
<dbReference type="Gene3D" id="1.25.40.500">
    <property type="entry name" value="TFIID subunit TAF5, NTD2 domain"/>
    <property type="match status" value="1"/>
</dbReference>
<feature type="region of interest" description="Disordered" evidence="9">
    <location>
        <begin position="388"/>
        <end position="412"/>
    </location>
</feature>
<keyword evidence="7" id="KW-0539">Nucleus</keyword>
<dbReference type="InterPro" id="IPR006594">
    <property type="entry name" value="LisH"/>
</dbReference>
<dbReference type="Proteomes" id="UP001222932">
    <property type="component" value="Unassembled WGS sequence"/>
</dbReference>
<name>A0AAD3U0B5_9TREE</name>
<keyword evidence="5" id="KW-0805">Transcription regulation</keyword>
<dbReference type="InterPro" id="IPR019775">
    <property type="entry name" value="WD40_repeat_CS"/>
</dbReference>
<dbReference type="InterPro" id="IPR007582">
    <property type="entry name" value="TFIID_NTD2"/>
</dbReference>
<dbReference type="PANTHER" id="PTHR19879:SF1">
    <property type="entry name" value="CANNONBALL-RELATED"/>
    <property type="match status" value="1"/>
</dbReference>